<evidence type="ECO:0000313" key="2">
    <source>
        <dbReference type="Proteomes" id="UP001159363"/>
    </source>
</evidence>
<evidence type="ECO:0000313" key="1">
    <source>
        <dbReference type="EMBL" id="KAJ8886476.1"/>
    </source>
</evidence>
<accession>A0ABQ9HQX2</accession>
<sequence length="135" mass="15421">MEVVDLLGKNISEYRIGIRGKKLYIPIAFFLIDVCMTNEWMLARSKEPTLEQLSFRLQCVRALLGKYGQAALCPGPMRYCDRASKPVRTSHGGHITVTGNRRRTCAHCRRSKTPVACRKCNVSLHIHSFEDFHNK</sequence>
<proteinExistence type="predicted"/>
<gene>
    <name evidence="1" type="ORF">PR048_012687</name>
</gene>
<name>A0ABQ9HQX2_9NEOP</name>
<dbReference type="Proteomes" id="UP001159363">
    <property type="component" value="Chromosome X"/>
</dbReference>
<comment type="caution">
    <text evidence="1">The sequence shown here is derived from an EMBL/GenBank/DDBJ whole genome shotgun (WGS) entry which is preliminary data.</text>
</comment>
<keyword evidence="2" id="KW-1185">Reference proteome</keyword>
<dbReference type="EMBL" id="JARBHB010000004">
    <property type="protein sequence ID" value="KAJ8886476.1"/>
    <property type="molecule type" value="Genomic_DNA"/>
</dbReference>
<evidence type="ECO:0008006" key="3">
    <source>
        <dbReference type="Google" id="ProtNLM"/>
    </source>
</evidence>
<reference evidence="1 2" key="1">
    <citation type="submission" date="2023-02" db="EMBL/GenBank/DDBJ databases">
        <title>LHISI_Scaffold_Assembly.</title>
        <authorList>
            <person name="Stuart O.P."/>
            <person name="Cleave R."/>
            <person name="Magrath M.J.L."/>
            <person name="Mikheyev A.S."/>
        </authorList>
    </citation>
    <scope>NUCLEOTIDE SEQUENCE [LARGE SCALE GENOMIC DNA]</scope>
    <source>
        <strain evidence="1">Daus_M_001</strain>
        <tissue evidence="1">Leg muscle</tissue>
    </source>
</reference>
<organism evidence="1 2">
    <name type="scientific">Dryococelus australis</name>
    <dbReference type="NCBI Taxonomy" id="614101"/>
    <lineage>
        <taxon>Eukaryota</taxon>
        <taxon>Metazoa</taxon>
        <taxon>Ecdysozoa</taxon>
        <taxon>Arthropoda</taxon>
        <taxon>Hexapoda</taxon>
        <taxon>Insecta</taxon>
        <taxon>Pterygota</taxon>
        <taxon>Neoptera</taxon>
        <taxon>Polyneoptera</taxon>
        <taxon>Phasmatodea</taxon>
        <taxon>Verophasmatodea</taxon>
        <taxon>Anareolatae</taxon>
        <taxon>Phasmatidae</taxon>
        <taxon>Eurycanthinae</taxon>
        <taxon>Dryococelus</taxon>
    </lineage>
</organism>
<protein>
    <recommendedName>
        <fullName evidence="3">PiggyBac transposable element-derived protein domain-containing protein</fullName>
    </recommendedName>
</protein>